<dbReference type="Proteomes" id="UP000002620">
    <property type="component" value="Plasmid pADEG01"/>
</dbReference>
<dbReference type="eggNOG" id="ENOG5031W8G">
    <property type="taxonomic scope" value="Bacteria"/>
</dbReference>
<keyword evidence="2" id="KW-1185">Reference proteome</keyword>
<dbReference type="AlphaFoldDB" id="C9RDH2"/>
<accession>C9RDH2</accession>
<name>C9RDH2_AMMDK</name>
<geneLocation type="plasmid" evidence="1 2">
    <name>pADEG01</name>
</geneLocation>
<keyword evidence="1" id="KW-0614">Plasmid</keyword>
<reference evidence="1 2" key="1">
    <citation type="submission" date="2009-10" db="EMBL/GenBank/DDBJ databases">
        <title>Complete sequence of plasmid of Ammonifex degensii KC4.</title>
        <authorList>
            <consortium name="US DOE Joint Genome Institute"/>
            <person name="Kerfeld C."/>
            <person name="Goodner B."/>
            <person name="Huber H."/>
            <person name="Stetter K."/>
            <person name="Lucas S."/>
            <person name="Copeland A."/>
            <person name="Lapidus A."/>
            <person name="Glavina del Rio T."/>
            <person name="Dalin E."/>
            <person name="Tice H."/>
            <person name="Bruce D."/>
            <person name="Goodwin L."/>
            <person name="Pitluck S."/>
            <person name="Saunders E."/>
            <person name="Brettin T."/>
            <person name="Detter J.C."/>
            <person name="Han C."/>
            <person name="Larimer F."/>
            <person name="Land M."/>
            <person name="Hauser L."/>
            <person name="Kyrpides N."/>
            <person name="Ovchinnikova G."/>
            <person name="Richardson P."/>
        </authorList>
    </citation>
    <scope>NUCLEOTIDE SEQUENCE [LARGE SCALE GENOMIC DNA]</scope>
    <source>
        <strain evidence="2">DSM 10501 / KC4</strain>
        <plasmid evidence="1 2">pADEG01</plasmid>
    </source>
</reference>
<protein>
    <submittedName>
        <fullName evidence="1">Uncharacterized protein</fullName>
    </submittedName>
</protein>
<evidence type="ECO:0000313" key="2">
    <source>
        <dbReference type="Proteomes" id="UP000002620"/>
    </source>
</evidence>
<dbReference type="HOGENOM" id="CLU_1965935_0_0_9"/>
<proteinExistence type="predicted"/>
<gene>
    <name evidence="1" type="ORF">Adeg_2166</name>
</gene>
<organism evidence="1 2">
    <name type="scientific">Ammonifex degensii (strain DSM 10501 / KC4)</name>
    <dbReference type="NCBI Taxonomy" id="429009"/>
    <lineage>
        <taxon>Bacteria</taxon>
        <taxon>Bacillati</taxon>
        <taxon>Bacillota</taxon>
        <taxon>Clostridia</taxon>
        <taxon>Thermoanaerobacterales</taxon>
        <taxon>Thermoanaerobacteraceae</taxon>
        <taxon>Ammonifex</taxon>
    </lineage>
</organism>
<sequence>MRLVVLRDPGKVWRVVRSLRRLVDRYREDLLPSEFWREGTYLPFPRYPNAYLLILWPPGGTDPVALARRVARLLEKRAGVVLDWAAGIRKSGAVWLLVKARAYKEPDLKVVRYGVQADDLRAIRRLV</sequence>
<dbReference type="EMBL" id="CP001786">
    <property type="protein sequence ID" value="ACX53243.1"/>
    <property type="molecule type" value="Genomic_DNA"/>
</dbReference>
<evidence type="ECO:0000313" key="1">
    <source>
        <dbReference type="EMBL" id="ACX53243.1"/>
    </source>
</evidence>
<dbReference type="KEGG" id="adg:Adeg_2166"/>